<sequence>MLLHILNFAFFSLLFVPTNAWWILAHDSLTQDRLDPIVTPGEVAYHVHNVIGSSGFGPTVSTESLQDANCTTAPVQADKSAYWAPQLYHHDHENGTFTLVPIQYVQTYYLQRPQSSADKSQEVKAFPAGLRMLAGALRTSYNASNQEDRAVNFVCLDYDGGSSQSDQLPDKSCPDGLRAQVVFPSCWDSVNLDSEDHKSHMSYPLGTVPDSGDCPDSHPVKVIQLFHEWIFETNKFELEPGVKDFVFATGDETGLTFHADFVSAWDVDVLQAAIDQCTGSLFNGVENCPPFVASIDEEIAKSCKIARRVEEEIDGPLTVLPGCNPVPYTGEATCENLTTPAIKDYTGGDESAQPTDSAVSTVATSASASSATPAASTSSDPPLSVSVSIGVTTSPPVLLASTASPTASETSSWTCSKMQKKRTKKRHHAILQHH</sequence>
<keyword evidence="5" id="KW-1185">Reference proteome</keyword>
<dbReference type="Proteomes" id="UP000757232">
    <property type="component" value="Unassembled WGS sequence"/>
</dbReference>
<evidence type="ECO:0000256" key="1">
    <source>
        <dbReference type="SAM" id="MobiDB-lite"/>
    </source>
</evidence>
<evidence type="ECO:0000313" key="4">
    <source>
        <dbReference type="EMBL" id="OCB87207.1"/>
    </source>
</evidence>
<feature type="compositionally biased region" description="Low complexity" evidence="1">
    <location>
        <begin position="400"/>
        <end position="412"/>
    </location>
</feature>
<name>A0A9Q5HWC5_SANBA</name>
<feature type="signal peptide" evidence="2">
    <location>
        <begin position="1"/>
        <end position="20"/>
    </location>
</feature>
<evidence type="ECO:0000259" key="3">
    <source>
        <dbReference type="Pfam" id="PF09362"/>
    </source>
</evidence>
<feature type="domain" description="DUF1996" evidence="3">
    <location>
        <begin position="35"/>
        <end position="265"/>
    </location>
</feature>
<organism evidence="4 5">
    <name type="scientific">Sanghuangporus baumii</name>
    <name type="common">Phellinus baumii</name>
    <dbReference type="NCBI Taxonomy" id="108892"/>
    <lineage>
        <taxon>Eukaryota</taxon>
        <taxon>Fungi</taxon>
        <taxon>Dikarya</taxon>
        <taxon>Basidiomycota</taxon>
        <taxon>Agaricomycotina</taxon>
        <taxon>Agaricomycetes</taxon>
        <taxon>Hymenochaetales</taxon>
        <taxon>Hymenochaetaceae</taxon>
        <taxon>Sanghuangporus</taxon>
    </lineage>
</organism>
<dbReference type="PANTHER" id="PTHR43662">
    <property type="match status" value="1"/>
</dbReference>
<dbReference type="EMBL" id="LNZH02000194">
    <property type="protein sequence ID" value="OCB87207.1"/>
    <property type="molecule type" value="Genomic_DNA"/>
</dbReference>
<evidence type="ECO:0000313" key="5">
    <source>
        <dbReference type="Proteomes" id="UP000757232"/>
    </source>
</evidence>
<comment type="caution">
    <text evidence="4">The sequence shown here is derived from an EMBL/GenBank/DDBJ whole genome shotgun (WGS) entry which is preliminary data.</text>
</comment>
<evidence type="ECO:0000256" key="2">
    <source>
        <dbReference type="SAM" id="SignalP"/>
    </source>
</evidence>
<accession>A0A9Q5HWC5</accession>
<feature type="region of interest" description="Disordered" evidence="1">
    <location>
        <begin position="400"/>
        <end position="434"/>
    </location>
</feature>
<dbReference type="Pfam" id="PF09362">
    <property type="entry name" value="DUF1996"/>
    <property type="match status" value="1"/>
</dbReference>
<dbReference type="InterPro" id="IPR018535">
    <property type="entry name" value="DUF1996"/>
</dbReference>
<gene>
    <name evidence="4" type="ORF">A7U60_g5723</name>
</gene>
<feature type="compositionally biased region" description="Basic residues" evidence="1">
    <location>
        <begin position="418"/>
        <end position="434"/>
    </location>
</feature>
<protein>
    <recommendedName>
        <fullName evidence="3">DUF1996 domain-containing protein</fullName>
    </recommendedName>
</protein>
<reference evidence="4" key="1">
    <citation type="submission" date="2016-06" db="EMBL/GenBank/DDBJ databases">
        <title>Draft Genome sequence of the fungus Inonotus baumii.</title>
        <authorList>
            <person name="Zhu H."/>
            <person name="Lin W."/>
        </authorList>
    </citation>
    <scope>NUCLEOTIDE SEQUENCE</scope>
    <source>
        <strain evidence="4">821</strain>
    </source>
</reference>
<dbReference type="AlphaFoldDB" id="A0A9Q5HWC5"/>
<feature type="chain" id="PRO_5040279247" description="DUF1996 domain-containing protein" evidence="2">
    <location>
        <begin position="21"/>
        <end position="434"/>
    </location>
</feature>
<proteinExistence type="predicted"/>
<dbReference type="PANTHER" id="PTHR43662:SF3">
    <property type="entry name" value="DOMAIN PROTEIN, PUTATIVE (AFU_ORTHOLOGUE AFUA_6G11970)-RELATED"/>
    <property type="match status" value="1"/>
</dbReference>
<keyword evidence="2" id="KW-0732">Signal</keyword>
<dbReference type="OrthoDB" id="74764at2759"/>